<sequence length="790" mass="87157">MSSPAQGPSHALPSSPAYPEAISIDTASVWSATSASRHIPHSGKHNELPSPLSASSPESMATNDAEAPESATSHSSRSSVSPYVDPEQAYICPVDPAGLDPPSDAGYPRPQVSDGRSRRFRGIPHDSDLKWYAVKGVYISPLRIGVVVSRSYRSIVSVSHRSNYSTADQDSTHTSPPVLTLRVISQDGEFTESGAKAVLEIQDAIRDMTRDLDQPLSTITVDIIHPRLLRPKNMFPVEQDNLIFPQWKDVLEKVLDLRSCPELSAQARQISTIGCVRRGWHEHSDQCPVTILITVKGSVAADWSEFAERVVEILSRMGLPMVAVEIALGGYRTIDYYGGMGYRMRSSSVQSWLGRVLRQVMTLPDPGHLGGFLALSFGDGVGKDAKLEVFGVTCSHVALGAADTRHPPGMTEQEEGPWRLKPKARISGASSQAEVYTVAHPSKISVAEEIHSCTSNIRQCEGDPGWTRAQQLQRDGIIPPHDYPTKPRSLIAQEFPAMMDRSMERLSKLLQQHYTSICLLTRLQSLSDAPDHSFLGTVFASSGAYLLPWISSREIASALYNTKDHCLGMDWALIRLSKERTSAFRLAKRIVEEPWEKSDQSKTDTRSPQARSDPKVEKYLAQEERFIPMLVSPLKDPRKPTGTSHLQGDGLHDGSEQRPTSMPGPEPFLQNGDKITYWGYRSGQMEVRYNSLKVAHLFDAFDADANFTEQRQTLEHCILPIRPGGHSTGSGDSGSFLYTPQEDLAGMIWAGDNSQGFGFFTHIQDLARHIKQVTGCKEVFEVEMQVGNFA</sequence>
<feature type="compositionally biased region" description="Low complexity" evidence="1">
    <location>
        <begin position="70"/>
        <end position="81"/>
    </location>
</feature>
<name>A0A9W9NBN9_9EURO</name>
<evidence type="ECO:0000313" key="3">
    <source>
        <dbReference type="Proteomes" id="UP001150941"/>
    </source>
</evidence>
<dbReference type="OrthoDB" id="5424209at2759"/>
<dbReference type="AlphaFoldDB" id="A0A9W9NBN9"/>
<reference evidence="2" key="2">
    <citation type="journal article" date="2023" name="IMA Fungus">
        <title>Comparative genomic study of the Penicillium genus elucidates a diverse pangenome and 15 lateral gene transfer events.</title>
        <authorList>
            <person name="Petersen C."/>
            <person name="Sorensen T."/>
            <person name="Nielsen M.R."/>
            <person name="Sondergaard T.E."/>
            <person name="Sorensen J.L."/>
            <person name="Fitzpatrick D.A."/>
            <person name="Frisvad J.C."/>
            <person name="Nielsen K.L."/>
        </authorList>
    </citation>
    <scope>NUCLEOTIDE SEQUENCE</scope>
    <source>
        <strain evidence="2">IBT 19713</strain>
    </source>
</reference>
<evidence type="ECO:0000256" key="1">
    <source>
        <dbReference type="SAM" id="MobiDB-lite"/>
    </source>
</evidence>
<feature type="region of interest" description="Disordered" evidence="1">
    <location>
        <begin position="631"/>
        <end position="670"/>
    </location>
</feature>
<dbReference type="Proteomes" id="UP001150941">
    <property type="component" value="Unassembled WGS sequence"/>
</dbReference>
<accession>A0A9W9NBN9</accession>
<proteinExistence type="predicted"/>
<organism evidence="2 3">
    <name type="scientific">Penicillium chermesinum</name>
    <dbReference type="NCBI Taxonomy" id="63820"/>
    <lineage>
        <taxon>Eukaryota</taxon>
        <taxon>Fungi</taxon>
        <taxon>Dikarya</taxon>
        <taxon>Ascomycota</taxon>
        <taxon>Pezizomycotina</taxon>
        <taxon>Eurotiomycetes</taxon>
        <taxon>Eurotiomycetidae</taxon>
        <taxon>Eurotiales</taxon>
        <taxon>Aspergillaceae</taxon>
        <taxon>Penicillium</taxon>
    </lineage>
</organism>
<feature type="region of interest" description="Disordered" evidence="1">
    <location>
        <begin position="30"/>
        <end position="120"/>
    </location>
</feature>
<dbReference type="EMBL" id="JAPQKS010000008">
    <property type="protein sequence ID" value="KAJ5216897.1"/>
    <property type="molecule type" value="Genomic_DNA"/>
</dbReference>
<feature type="region of interest" description="Disordered" evidence="1">
    <location>
        <begin position="595"/>
        <end position="615"/>
    </location>
</feature>
<feature type="compositionally biased region" description="Low complexity" evidence="1">
    <location>
        <begin position="48"/>
        <end position="59"/>
    </location>
</feature>
<protein>
    <submittedName>
        <fullName evidence="2">Uncharacterized protein</fullName>
    </submittedName>
</protein>
<keyword evidence="3" id="KW-1185">Reference proteome</keyword>
<reference evidence="2" key="1">
    <citation type="submission" date="2022-11" db="EMBL/GenBank/DDBJ databases">
        <authorList>
            <person name="Petersen C."/>
        </authorList>
    </citation>
    <scope>NUCLEOTIDE SEQUENCE</scope>
    <source>
        <strain evidence="2">IBT 19713</strain>
    </source>
</reference>
<gene>
    <name evidence="2" type="ORF">N7468_009905</name>
</gene>
<comment type="caution">
    <text evidence="2">The sequence shown here is derived from an EMBL/GenBank/DDBJ whole genome shotgun (WGS) entry which is preliminary data.</text>
</comment>
<feature type="compositionally biased region" description="Basic and acidic residues" evidence="1">
    <location>
        <begin position="595"/>
        <end position="605"/>
    </location>
</feature>
<dbReference type="GeneID" id="83206504"/>
<dbReference type="RefSeq" id="XP_058325768.1">
    <property type="nucleotide sequence ID" value="XM_058479200.1"/>
</dbReference>
<evidence type="ECO:0000313" key="2">
    <source>
        <dbReference type="EMBL" id="KAJ5216897.1"/>
    </source>
</evidence>